<organism evidence="1 2">
    <name type="scientific">Salmonella enterica I</name>
    <dbReference type="NCBI Taxonomy" id="59201"/>
    <lineage>
        <taxon>Bacteria</taxon>
        <taxon>Pseudomonadati</taxon>
        <taxon>Pseudomonadota</taxon>
        <taxon>Gammaproteobacteria</taxon>
        <taxon>Enterobacterales</taxon>
        <taxon>Enterobacteriaceae</taxon>
        <taxon>Salmonella</taxon>
    </lineage>
</organism>
<proteinExistence type="predicted"/>
<protein>
    <submittedName>
        <fullName evidence="1">S- transferase</fullName>
    </submittedName>
</protein>
<accession>A0A3S4LW87</accession>
<dbReference type="Proteomes" id="UP000269208">
    <property type="component" value="Chromosome"/>
</dbReference>
<keyword evidence="1" id="KW-0808">Transferase</keyword>
<sequence length="48" mass="5250">MATLGVCRVDFRNWLKVGGVAAGTAVYYVQRGRHWRADDGISLIQNAG</sequence>
<dbReference type="GO" id="GO:0016740">
    <property type="term" value="F:transferase activity"/>
    <property type="evidence" value="ECO:0007669"/>
    <property type="project" value="UniProtKB-KW"/>
</dbReference>
<evidence type="ECO:0000313" key="2">
    <source>
        <dbReference type="Proteomes" id="UP000269208"/>
    </source>
</evidence>
<reference evidence="1 2" key="1">
    <citation type="submission" date="2018-12" db="EMBL/GenBank/DDBJ databases">
        <authorList>
            <consortium name="Pathogen Informatics"/>
        </authorList>
    </citation>
    <scope>NUCLEOTIDE SEQUENCE [LARGE SCALE GENOMIC DNA]</scope>
    <source>
        <strain evidence="1 2">NCTC6754</strain>
    </source>
</reference>
<gene>
    <name evidence="1" type="ORF">NCTC6754_04455</name>
</gene>
<evidence type="ECO:0000313" key="1">
    <source>
        <dbReference type="EMBL" id="VEB56608.1"/>
    </source>
</evidence>
<dbReference type="AlphaFoldDB" id="A0A3S4LW87"/>
<name>A0A3S4LW87_SALET</name>
<dbReference type="EMBL" id="LR134190">
    <property type="protein sequence ID" value="VEB56608.1"/>
    <property type="molecule type" value="Genomic_DNA"/>
</dbReference>